<sequence length="254" mass="29143">MNVEELKEYLDFKSDQYNNPNFIDSDPIQIPHRFSIKEDIEISGFLAATIAWGNRKMIINSATRMMDLMGNSPYDFVMSATDHHIACIDKMVHRTFNTDDFRFFIKSLKNIYTAHNGLESIFSNTVPGEMQQRISAFKKVFFEIDHQQRTTKHISDPLKGSSSKRINMFLRWMCRKDQKGVDFGIWKNIAPAELSCPLDVHSGNVARTLGILKRTQNDQKALQELDTSLRGFDSADPVKYDFALFGLGVFEGIK</sequence>
<gene>
    <name evidence="1" type="ORF">QW060_09875</name>
    <name evidence="2" type="ORF">QW060_19705</name>
</gene>
<dbReference type="InterPro" id="IPR014127">
    <property type="entry name" value="CHP02757"/>
</dbReference>
<protein>
    <submittedName>
        <fullName evidence="1">TIGR02757 family protein</fullName>
    </submittedName>
</protein>
<dbReference type="EMBL" id="JAUFQU010000025">
    <property type="protein sequence ID" value="MDN3709250.1"/>
    <property type="molecule type" value="Genomic_DNA"/>
</dbReference>
<evidence type="ECO:0000313" key="2">
    <source>
        <dbReference type="EMBL" id="MDN3709250.1"/>
    </source>
</evidence>
<accession>A0ABT8CW90</accession>
<dbReference type="EMBL" id="JAUFQU010000001">
    <property type="protein sequence ID" value="MDN3707437.1"/>
    <property type="molecule type" value="Genomic_DNA"/>
</dbReference>
<dbReference type="RefSeq" id="WP_290363410.1">
    <property type="nucleotide sequence ID" value="NZ_JAUFQU010000001.1"/>
</dbReference>
<keyword evidence="3" id="KW-1185">Reference proteome</keyword>
<dbReference type="Pfam" id="PF09674">
    <property type="entry name" value="DUF2400"/>
    <property type="match status" value="1"/>
</dbReference>
<reference evidence="1" key="3">
    <citation type="submission" date="2023-06" db="EMBL/GenBank/DDBJ databases">
        <authorList>
            <person name="Lucena T."/>
            <person name="Sun Q."/>
        </authorList>
    </citation>
    <scope>NUCLEOTIDE SEQUENCE</scope>
    <source>
        <strain evidence="1">CECT 7184</strain>
    </source>
</reference>
<dbReference type="NCBIfam" id="TIGR02757">
    <property type="entry name" value="TIGR02757 family protein"/>
    <property type="match status" value="1"/>
</dbReference>
<organism evidence="1 3">
    <name type="scientific">Paenimyroides ceti</name>
    <dbReference type="NCBI Taxonomy" id="395087"/>
    <lineage>
        <taxon>Bacteria</taxon>
        <taxon>Pseudomonadati</taxon>
        <taxon>Bacteroidota</taxon>
        <taxon>Flavobacteriia</taxon>
        <taxon>Flavobacteriales</taxon>
        <taxon>Flavobacteriaceae</taxon>
        <taxon>Paenimyroides</taxon>
    </lineage>
</organism>
<comment type="caution">
    <text evidence="1">The sequence shown here is derived from an EMBL/GenBank/DDBJ whole genome shotgun (WGS) entry which is preliminary data.</text>
</comment>
<reference evidence="3" key="2">
    <citation type="journal article" date="2019" name="Int. J. Syst. Evol. Microbiol.">
        <title>The Global Catalogue of Microorganisms (GCM) 10K type strain sequencing project: providing services to taxonomists for standard genome sequencing and annotation.</title>
        <authorList>
            <consortium name="The Broad Institute Genomics Platform"/>
            <consortium name="The Broad Institute Genome Sequencing Center for Infectious Disease"/>
            <person name="Wu L."/>
            <person name="Ma J."/>
        </authorList>
    </citation>
    <scope>NUCLEOTIDE SEQUENCE [LARGE SCALE GENOMIC DNA]</scope>
    <source>
        <strain evidence="3">CECT 7184</strain>
    </source>
</reference>
<dbReference type="Proteomes" id="UP001242368">
    <property type="component" value="Unassembled WGS sequence"/>
</dbReference>
<proteinExistence type="predicted"/>
<evidence type="ECO:0000313" key="1">
    <source>
        <dbReference type="EMBL" id="MDN3707437.1"/>
    </source>
</evidence>
<evidence type="ECO:0000313" key="3">
    <source>
        <dbReference type="Proteomes" id="UP001242368"/>
    </source>
</evidence>
<reference evidence="1" key="1">
    <citation type="journal article" date="2014" name="Int. J. Syst. Evol. Microbiol.">
        <title>Complete genome of a new Firmicutes species belonging to the dominant human colonic microbiota ('Ruminococcus bicirculans') reveals two chromosomes and a selective capacity to utilize plant glucans.</title>
        <authorList>
            <consortium name="NISC Comparative Sequencing Program"/>
            <person name="Wegmann U."/>
            <person name="Louis P."/>
            <person name="Goesmann A."/>
            <person name="Henrissat B."/>
            <person name="Duncan S.H."/>
            <person name="Flint H.J."/>
        </authorList>
    </citation>
    <scope>NUCLEOTIDE SEQUENCE</scope>
    <source>
        <strain evidence="1">CECT 7184</strain>
    </source>
</reference>
<name>A0ABT8CW90_9FLAO</name>